<evidence type="ECO:0000313" key="1">
    <source>
        <dbReference type="EnsemblPlants" id="Bo8g076640.1"/>
    </source>
</evidence>
<dbReference type="AlphaFoldDB" id="A0A0D3DRA5"/>
<sequence>MEASTYPSPPALFSRGGDEISSLRLMLSDNRISGFEGVCGEDDVELTSSGVYRWIDRWIFHRGFCLMRGVVVARSGGSRERRHPFRSSNRLPGVHHSTFESLGLGRSSQSIASDFLRFWDSLNFKKDRGPSLKVGSIVKIDRFEVARFSSMYKITDHPFLICFTSLTIIDEVITTAPEINLQSRLDCSTFSKCGWTNLFCPGI</sequence>
<protein>
    <recommendedName>
        <fullName evidence="3">DUF223 domain-containing protein</fullName>
    </recommendedName>
</protein>
<proteinExistence type="predicted"/>
<reference evidence="1 2" key="1">
    <citation type="journal article" date="2014" name="Genome Biol.">
        <title>Transcriptome and methylome profiling reveals relics of genome dominance in the mesopolyploid Brassica oleracea.</title>
        <authorList>
            <person name="Parkin I.A."/>
            <person name="Koh C."/>
            <person name="Tang H."/>
            <person name="Robinson S.J."/>
            <person name="Kagale S."/>
            <person name="Clarke W.E."/>
            <person name="Town C.D."/>
            <person name="Nixon J."/>
            <person name="Krishnakumar V."/>
            <person name="Bidwell S.L."/>
            <person name="Denoeud F."/>
            <person name="Belcram H."/>
            <person name="Links M.G."/>
            <person name="Just J."/>
            <person name="Clarke C."/>
            <person name="Bender T."/>
            <person name="Huebert T."/>
            <person name="Mason A.S."/>
            <person name="Pires J.C."/>
            <person name="Barker G."/>
            <person name="Moore J."/>
            <person name="Walley P.G."/>
            <person name="Manoli S."/>
            <person name="Batley J."/>
            <person name="Edwards D."/>
            <person name="Nelson M.N."/>
            <person name="Wang X."/>
            <person name="Paterson A.H."/>
            <person name="King G."/>
            <person name="Bancroft I."/>
            <person name="Chalhoub B."/>
            <person name="Sharpe A.G."/>
        </authorList>
    </citation>
    <scope>NUCLEOTIDE SEQUENCE</scope>
    <source>
        <strain evidence="1 2">cv. TO1000</strain>
    </source>
</reference>
<dbReference type="EnsemblPlants" id="Bo8g076640.1">
    <property type="protein sequence ID" value="Bo8g076640.1"/>
    <property type="gene ID" value="Bo8g076640"/>
</dbReference>
<dbReference type="Gramene" id="Bo8g076640.1">
    <property type="protein sequence ID" value="Bo8g076640.1"/>
    <property type="gene ID" value="Bo8g076640"/>
</dbReference>
<dbReference type="HOGENOM" id="CLU_1350577_0_0_1"/>
<organism evidence="1 2">
    <name type="scientific">Brassica oleracea var. oleracea</name>
    <dbReference type="NCBI Taxonomy" id="109376"/>
    <lineage>
        <taxon>Eukaryota</taxon>
        <taxon>Viridiplantae</taxon>
        <taxon>Streptophyta</taxon>
        <taxon>Embryophyta</taxon>
        <taxon>Tracheophyta</taxon>
        <taxon>Spermatophyta</taxon>
        <taxon>Magnoliopsida</taxon>
        <taxon>eudicotyledons</taxon>
        <taxon>Gunneridae</taxon>
        <taxon>Pentapetalae</taxon>
        <taxon>rosids</taxon>
        <taxon>malvids</taxon>
        <taxon>Brassicales</taxon>
        <taxon>Brassicaceae</taxon>
        <taxon>Brassiceae</taxon>
        <taxon>Brassica</taxon>
    </lineage>
</organism>
<name>A0A0D3DRA5_BRAOL</name>
<evidence type="ECO:0008006" key="3">
    <source>
        <dbReference type="Google" id="ProtNLM"/>
    </source>
</evidence>
<keyword evidence="2" id="KW-1185">Reference proteome</keyword>
<evidence type="ECO:0000313" key="2">
    <source>
        <dbReference type="Proteomes" id="UP000032141"/>
    </source>
</evidence>
<accession>A0A0D3DRA5</accession>
<dbReference type="Proteomes" id="UP000032141">
    <property type="component" value="Chromosome C8"/>
</dbReference>
<reference evidence="1" key="2">
    <citation type="submission" date="2015-03" db="UniProtKB">
        <authorList>
            <consortium name="EnsemblPlants"/>
        </authorList>
    </citation>
    <scope>IDENTIFICATION</scope>
</reference>